<evidence type="ECO:0000259" key="1">
    <source>
        <dbReference type="Pfam" id="PF18962"/>
    </source>
</evidence>
<proteinExistence type="predicted"/>
<reference evidence="2" key="1">
    <citation type="submission" date="2021-10" db="EMBL/GenBank/DDBJ databases">
        <authorList>
            <person name="Dean J.D."/>
            <person name="Kim M.K."/>
            <person name="Newey C.N."/>
            <person name="Stoker T.S."/>
            <person name="Thompson D.W."/>
            <person name="Grose J.H."/>
        </authorList>
    </citation>
    <scope>NUCLEOTIDE SEQUENCE</scope>
    <source>
        <strain evidence="2">BT635</strain>
    </source>
</reference>
<dbReference type="EMBL" id="JAJADQ010000011">
    <property type="protein sequence ID" value="MCB2379643.1"/>
    <property type="molecule type" value="Genomic_DNA"/>
</dbReference>
<feature type="domain" description="Secretion system C-terminal sorting" evidence="1">
    <location>
        <begin position="227"/>
        <end position="295"/>
    </location>
</feature>
<comment type="caution">
    <text evidence="2">The sequence shown here is derived from an EMBL/GenBank/DDBJ whole genome shotgun (WGS) entry which is preliminary data.</text>
</comment>
<dbReference type="NCBIfam" id="TIGR04183">
    <property type="entry name" value="Por_Secre_tail"/>
    <property type="match status" value="1"/>
</dbReference>
<dbReference type="Proteomes" id="UP001165297">
    <property type="component" value="Unassembled WGS sequence"/>
</dbReference>
<keyword evidence="3" id="KW-1185">Reference proteome</keyword>
<sequence>MAANLYSSLLLRCGLLLALGGVSRPLQAQYVLTGDIMPSRYTDLVPDQVLTARRAGPNIVSGLLDLNQDGRNDLEFTAYASSSSFPTDAEARLMPLHDDIRLYTDIQTPMIARFVPGDTIQHNIRQPNPLVPSRMWANRSTIYPYGFSWLTRLGSNPAGSNRFGNWLTTEDGYVAIRLMSLTVDRMGWVRVQVSAVTTEQLTITVKDFSLSNVVLGQQKATQAGWQIYPVPAADYLMLQAPAATTGHLTVYDALGKPHLASSFTGTRHQLDLSALAAGMYVIRIETAAGTFTQRVTKL</sequence>
<name>A0ABS8AGS0_9BACT</name>
<evidence type="ECO:0000313" key="3">
    <source>
        <dbReference type="Proteomes" id="UP001165297"/>
    </source>
</evidence>
<protein>
    <submittedName>
        <fullName evidence="2">T9SS type A sorting domain-containing protein</fullName>
    </submittedName>
</protein>
<accession>A0ABS8AGS0</accession>
<dbReference type="RefSeq" id="WP_226188823.1">
    <property type="nucleotide sequence ID" value="NZ_JAJADQ010000011.1"/>
</dbReference>
<gene>
    <name evidence="2" type="ORF">LGH70_18750</name>
</gene>
<dbReference type="InterPro" id="IPR026444">
    <property type="entry name" value="Secre_tail"/>
</dbReference>
<evidence type="ECO:0000313" key="2">
    <source>
        <dbReference type="EMBL" id="MCB2379643.1"/>
    </source>
</evidence>
<dbReference type="Pfam" id="PF18962">
    <property type="entry name" value="Por_Secre_tail"/>
    <property type="match status" value="1"/>
</dbReference>
<organism evidence="2 3">
    <name type="scientific">Hymenobacter nitidus</name>
    <dbReference type="NCBI Taxonomy" id="2880929"/>
    <lineage>
        <taxon>Bacteria</taxon>
        <taxon>Pseudomonadati</taxon>
        <taxon>Bacteroidota</taxon>
        <taxon>Cytophagia</taxon>
        <taxon>Cytophagales</taxon>
        <taxon>Hymenobacteraceae</taxon>
        <taxon>Hymenobacter</taxon>
    </lineage>
</organism>